<dbReference type="Pfam" id="PF13946">
    <property type="entry name" value="DUF4214"/>
    <property type="match status" value="1"/>
</dbReference>
<organism evidence="2 3">
    <name type="scientific">Noviherbaspirillum album</name>
    <dbReference type="NCBI Taxonomy" id="3080276"/>
    <lineage>
        <taxon>Bacteria</taxon>
        <taxon>Pseudomonadati</taxon>
        <taxon>Pseudomonadota</taxon>
        <taxon>Betaproteobacteria</taxon>
        <taxon>Burkholderiales</taxon>
        <taxon>Oxalobacteraceae</taxon>
        <taxon>Noviherbaspirillum</taxon>
    </lineage>
</organism>
<dbReference type="Pfam" id="PF00353">
    <property type="entry name" value="HemolysinCabind"/>
    <property type="match status" value="1"/>
</dbReference>
<dbReference type="InterPro" id="IPR011049">
    <property type="entry name" value="Serralysin-like_metalloprot_C"/>
</dbReference>
<evidence type="ECO:0000259" key="1">
    <source>
        <dbReference type="Pfam" id="PF13946"/>
    </source>
</evidence>
<gene>
    <name evidence="2" type="ORF">RY831_31035</name>
</gene>
<protein>
    <submittedName>
        <fullName evidence="2">DUF4214 domain-containing protein</fullName>
    </submittedName>
</protein>
<feature type="domain" description="DUF4214" evidence="1">
    <location>
        <begin position="243"/>
        <end position="310"/>
    </location>
</feature>
<keyword evidence="3" id="KW-1185">Reference proteome</keyword>
<name>A0ABU6JIR6_9BURK</name>
<sequence length="326" mass="33912">MATLKLGTNFNITNPGSYDVDDLATGVVRNASSTGFTMSDSRGNSVTVSGTGMGYAADGDWVAGVAHSITIIKSGQLVLEATGLSVTGNVDVYDRGYDGIAPGMQAEVAYWLRGNDTISASSGNEYIRGFGGNDSIQGGAGSDIIDGGSGTDTAVYAGNAASYQITKTASGYTVAGGSDGGDSLLNVERIRFADKAIANDINGNAGQAYRLYQAAFDRKPDLGGLGAQMNGLDNGMSLLQISQNFINSQEFALRYGANPSNEAFVTQLYANVLHRTPDAGGYAVQVKALYDGVSRAQLLVNFSESPENYNATIVGIQNGIEYTPFA</sequence>
<evidence type="ECO:0000313" key="3">
    <source>
        <dbReference type="Proteomes" id="UP001352263"/>
    </source>
</evidence>
<dbReference type="SUPFAM" id="SSF51120">
    <property type="entry name" value="beta-Roll"/>
    <property type="match status" value="1"/>
</dbReference>
<dbReference type="RefSeq" id="WP_326510188.1">
    <property type="nucleotide sequence ID" value="NZ_JAWIIV010000061.1"/>
</dbReference>
<comment type="caution">
    <text evidence="2">The sequence shown here is derived from an EMBL/GenBank/DDBJ whole genome shotgun (WGS) entry which is preliminary data.</text>
</comment>
<evidence type="ECO:0000313" key="2">
    <source>
        <dbReference type="EMBL" id="MEC4723577.1"/>
    </source>
</evidence>
<accession>A0ABU6JIR6</accession>
<dbReference type="Gene3D" id="2.150.10.10">
    <property type="entry name" value="Serralysin-like metalloprotease, C-terminal"/>
    <property type="match status" value="1"/>
</dbReference>
<dbReference type="PROSITE" id="PS00330">
    <property type="entry name" value="HEMOLYSIN_CALCIUM"/>
    <property type="match status" value="1"/>
</dbReference>
<dbReference type="EMBL" id="JAWIIV010000061">
    <property type="protein sequence ID" value="MEC4723577.1"/>
    <property type="molecule type" value="Genomic_DNA"/>
</dbReference>
<dbReference type="PRINTS" id="PR00313">
    <property type="entry name" value="CABNDNGRPT"/>
</dbReference>
<dbReference type="Proteomes" id="UP001352263">
    <property type="component" value="Unassembled WGS sequence"/>
</dbReference>
<dbReference type="InterPro" id="IPR001343">
    <property type="entry name" value="Hemolysn_Ca-bd"/>
</dbReference>
<dbReference type="InterPro" id="IPR018511">
    <property type="entry name" value="Hemolysin-typ_Ca-bd_CS"/>
</dbReference>
<reference evidence="2 3" key="1">
    <citation type="submission" date="2023-10" db="EMBL/GenBank/DDBJ databases">
        <title>Noviherbaspirillum sp. CPCC 100848 genome assembly.</title>
        <authorList>
            <person name="Li X.Y."/>
            <person name="Fang X.M."/>
        </authorList>
    </citation>
    <scope>NUCLEOTIDE SEQUENCE [LARGE SCALE GENOMIC DNA]</scope>
    <source>
        <strain evidence="2 3">CPCC 100848</strain>
    </source>
</reference>
<proteinExistence type="predicted"/>
<dbReference type="InterPro" id="IPR025282">
    <property type="entry name" value="DUF4214"/>
</dbReference>